<feature type="chain" id="PRO_5042475823" evidence="2">
    <location>
        <begin position="27"/>
        <end position="403"/>
    </location>
</feature>
<evidence type="ECO:0000256" key="1">
    <source>
        <dbReference type="ARBA" id="ARBA00008725"/>
    </source>
</evidence>
<name>A0AAJ2J920_STEMA</name>
<comment type="caution">
    <text evidence="4">The sequence shown here is derived from an EMBL/GenBank/DDBJ whole genome shotgun (WGS) entry which is preliminary data.</text>
</comment>
<dbReference type="Pfam" id="PF12849">
    <property type="entry name" value="PBP_like_2"/>
    <property type="match status" value="1"/>
</dbReference>
<accession>A0AAJ2J920</accession>
<dbReference type="InterPro" id="IPR050962">
    <property type="entry name" value="Phosphate-bind_PstS"/>
</dbReference>
<feature type="signal peptide" evidence="2">
    <location>
        <begin position="1"/>
        <end position="26"/>
    </location>
</feature>
<proteinExistence type="inferred from homology"/>
<dbReference type="PANTHER" id="PTHR42996">
    <property type="entry name" value="PHOSPHATE-BINDING PROTEIN PSTS"/>
    <property type="match status" value="1"/>
</dbReference>
<feature type="domain" description="PBP" evidence="3">
    <location>
        <begin position="24"/>
        <end position="297"/>
    </location>
</feature>
<gene>
    <name evidence="4" type="ORF">ROV92_06200</name>
</gene>
<evidence type="ECO:0000313" key="5">
    <source>
        <dbReference type="Proteomes" id="UP001251948"/>
    </source>
</evidence>
<reference evidence="4" key="1">
    <citation type="submission" date="2023-07" db="EMBL/GenBank/DDBJ databases">
        <title>Comparative genomics of clinical Stenotrophomonas maltophilia isolates reveals regions of diversity which correlate with colonization and persistence in vivo.</title>
        <authorList>
            <person name="Mcdaniel M.S."/>
            <person name="Swords W.E."/>
            <person name="Sumpter N.A."/>
            <person name="Lindgren N.R."/>
            <person name="Billiot C.E."/>
        </authorList>
    </citation>
    <scope>NUCLEOTIDE SEQUENCE</scope>
    <source>
        <strain evidence="4">Ism4</strain>
    </source>
</reference>
<dbReference type="InterPro" id="IPR024370">
    <property type="entry name" value="PBP_domain"/>
</dbReference>
<evidence type="ECO:0000313" key="4">
    <source>
        <dbReference type="EMBL" id="MDT3467586.1"/>
    </source>
</evidence>
<dbReference type="Gene3D" id="3.40.190.10">
    <property type="entry name" value="Periplasmic binding protein-like II"/>
    <property type="match status" value="2"/>
</dbReference>
<dbReference type="AlphaFoldDB" id="A0AAJ2J920"/>
<dbReference type="PANTHER" id="PTHR42996:SF1">
    <property type="entry name" value="PHOSPHATE-BINDING PROTEIN PSTS"/>
    <property type="match status" value="1"/>
</dbReference>
<keyword evidence="2" id="KW-0732">Signal</keyword>
<evidence type="ECO:0000259" key="3">
    <source>
        <dbReference type="Pfam" id="PF12849"/>
    </source>
</evidence>
<dbReference type="Proteomes" id="UP001251948">
    <property type="component" value="Unassembled WGS sequence"/>
</dbReference>
<dbReference type="SUPFAM" id="SSF53850">
    <property type="entry name" value="Periplasmic binding protein-like II"/>
    <property type="match status" value="1"/>
</dbReference>
<comment type="similarity">
    <text evidence="1">Belongs to the PstS family.</text>
</comment>
<protein>
    <submittedName>
        <fullName evidence="4">Substrate-binding domain-containing protein</fullName>
    </submittedName>
</protein>
<sequence>MHMYVPKTLVALIVAAALAPVDSASAQALVQGGGASMPASLYKGATDNILPAEFSYVVLGSGNGKRAFLNNEPALLQTTGTVHYAGSDAVLTSTELAAYNSTYNSYGSGNAYGPLIQIPVALAPIIVPFNKPGGVLDLTVSQLCGVFSGRITRWDQLPAGGRTGQITVIYRAESSGSSEILTRFLTSACQTSDVSGTTLKSSGWGLVPSFSVQPTFANLFVGNTVPSNFMAAPGPGDVALYNAVLVGDGRIGYTGPDVVANLSDATKVATVKGYSPAEVSLQATIETVSPPTGAAANDPANWVPVFGNPSAGYPIVGLTNLIIGQCYQNRMVGNSLRSFLLTHYGSAQVGGVEQGRNDAAVRSHGFYPLPNSWRNAIRTRFALAGNAAGLNNPAVCNGIGRPL</sequence>
<dbReference type="EMBL" id="JAVSKO010000002">
    <property type="protein sequence ID" value="MDT3467586.1"/>
    <property type="molecule type" value="Genomic_DNA"/>
</dbReference>
<organism evidence="4 5">
    <name type="scientific">Stenotrophomonas maltophilia</name>
    <name type="common">Pseudomonas maltophilia</name>
    <name type="synonym">Xanthomonas maltophilia</name>
    <dbReference type="NCBI Taxonomy" id="40324"/>
    <lineage>
        <taxon>Bacteria</taxon>
        <taxon>Pseudomonadati</taxon>
        <taxon>Pseudomonadota</taxon>
        <taxon>Gammaproteobacteria</taxon>
        <taxon>Lysobacterales</taxon>
        <taxon>Lysobacteraceae</taxon>
        <taxon>Stenotrophomonas</taxon>
        <taxon>Stenotrophomonas maltophilia group</taxon>
    </lineage>
</organism>
<evidence type="ECO:0000256" key="2">
    <source>
        <dbReference type="SAM" id="SignalP"/>
    </source>
</evidence>